<feature type="region of interest" description="Disordered" evidence="1">
    <location>
        <begin position="154"/>
        <end position="193"/>
    </location>
</feature>
<feature type="compositionally biased region" description="Gly residues" evidence="1">
    <location>
        <begin position="182"/>
        <end position="193"/>
    </location>
</feature>
<dbReference type="Pfam" id="PF11749">
    <property type="entry name" value="DUF3305"/>
    <property type="match status" value="1"/>
</dbReference>
<evidence type="ECO:0000313" key="3">
    <source>
        <dbReference type="Proteomes" id="UP000824366"/>
    </source>
</evidence>
<accession>A0ABM7MPI6</accession>
<evidence type="ECO:0000256" key="1">
    <source>
        <dbReference type="SAM" id="MobiDB-lite"/>
    </source>
</evidence>
<name>A0ABM7MPI6_9BURK</name>
<evidence type="ECO:0000313" key="2">
    <source>
        <dbReference type="EMBL" id="BCO28178.1"/>
    </source>
</evidence>
<gene>
    <name evidence="2" type="ORF">MIZ03_3075</name>
</gene>
<reference evidence="2 3" key="1">
    <citation type="journal article" date="2021" name="Microbiol. Spectr.">
        <title>A Single Bacterium Capable of Oxidation and Reduction of Iron at Circumneutral pH.</title>
        <authorList>
            <person name="Kato S."/>
            <person name="Ohkuma M."/>
        </authorList>
    </citation>
    <scope>NUCLEOTIDE SEQUENCE [LARGE SCALE GENOMIC DNA]</scope>
    <source>
        <strain evidence="2 3">MIZ03</strain>
    </source>
</reference>
<dbReference type="InterPro" id="IPR021736">
    <property type="entry name" value="DUF3305"/>
</dbReference>
<dbReference type="RefSeq" id="WP_223904156.1">
    <property type="nucleotide sequence ID" value="NZ_AP024238.1"/>
</dbReference>
<proteinExistence type="predicted"/>
<organism evidence="2 3">
    <name type="scientific">Rhodoferax lithotrophicus</name>
    <dbReference type="NCBI Taxonomy" id="2798804"/>
    <lineage>
        <taxon>Bacteria</taxon>
        <taxon>Pseudomonadati</taxon>
        <taxon>Pseudomonadota</taxon>
        <taxon>Betaproteobacteria</taxon>
        <taxon>Burkholderiales</taxon>
        <taxon>Comamonadaceae</taxon>
        <taxon>Rhodoferax</taxon>
    </lineage>
</organism>
<sequence length="193" mass="21832">MMNKRPSIDVAVIMQRIANTGPSARWQSWRWELADVVMNESGFGTEPRLLYENESTQRWLHGGLKVELFKDDGEGYYLNATTDVPSWFVLWRMEEEASVADEPIPRPIVVSLSYYDAGRWLDAQENVEQVPAPAAVLEWLNAFVQEHHVVEPKRRKRPESFRSLTDRFGNPASITAEKKFGGAQGGGQGSTHG</sequence>
<keyword evidence="3" id="KW-1185">Reference proteome</keyword>
<protein>
    <recommendedName>
        <fullName evidence="4">DUF3305 domain-containing protein</fullName>
    </recommendedName>
</protein>
<dbReference type="EMBL" id="AP024238">
    <property type="protein sequence ID" value="BCO28178.1"/>
    <property type="molecule type" value="Genomic_DNA"/>
</dbReference>
<evidence type="ECO:0008006" key="4">
    <source>
        <dbReference type="Google" id="ProtNLM"/>
    </source>
</evidence>
<dbReference type="Proteomes" id="UP000824366">
    <property type="component" value="Chromosome"/>
</dbReference>